<evidence type="ECO:0000313" key="1">
    <source>
        <dbReference type="EMBL" id="MEG3440071.1"/>
    </source>
</evidence>
<accession>A0AAW9QZT5</accession>
<protein>
    <submittedName>
        <fullName evidence="1">Uncharacterized protein</fullName>
    </submittedName>
</protein>
<reference evidence="1 2" key="1">
    <citation type="submission" date="2024-01" db="EMBL/GenBank/DDBJ databases">
        <title>Genomic insights into the taxonomy and metabolism of the cyanobacterium Pannus brasiliensis CCIBt3594.</title>
        <authorList>
            <person name="Machado M."/>
            <person name="Botero N.B."/>
            <person name="Andreote A.P.D."/>
            <person name="Feitosa A.M.T."/>
            <person name="Popin R."/>
            <person name="Sivonen K."/>
            <person name="Fiore M.F."/>
        </authorList>
    </citation>
    <scope>NUCLEOTIDE SEQUENCE [LARGE SCALE GENOMIC DNA]</scope>
    <source>
        <strain evidence="1 2">CCIBt3594</strain>
    </source>
</reference>
<dbReference type="AlphaFoldDB" id="A0AAW9QZT5"/>
<organism evidence="1 2">
    <name type="scientific">Pannus brasiliensis CCIBt3594</name>
    <dbReference type="NCBI Taxonomy" id="1427578"/>
    <lineage>
        <taxon>Bacteria</taxon>
        <taxon>Bacillati</taxon>
        <taxon>Cyanobacteriota</taxon>
        <taxon>Cyanophyceae</taxon>
        <taxon>Oscillatoriophycideae</taxon>
        <taxon>Chroococcales</taxon>
        <taxon>Microcystaceae</taxon>
        <taxon>Pannus</taxon>
    </lineage>
</organism>
<comment type="caution">
    <text evidence="1">The sequence shown here is derived from an EMBL/GenBank/DDBJ whole genome shotgun (WGS) entry which is preliminary data.</text>
</comment>
<keyword evidence="2" id="KW-1185">Reference proteome</keyword>
<sequence length="255" mass="28456">MVTTVNSNPNDRTSIEVREIQELSISLSAKNLNPALLTVDFLKYSGIVPQDWELNAQPVLNPNYSQVSFQNGISLVAQPRAITFIEMVNAPDKLELQLPSIVRLFIDKLPLAEYQSLAISPKSIVPFPAGPDAAREYITRTLLAPGPWQEFEKSPVQAGINLLYQLETCQFGLGINEAKLQLPDQRSIAAILFSGNFTYNLPEMVDRVALLKQYLDEWRTDLQAFREVVRERFLARQASVFNSTLELPAGPPGGL</sequence>
<dbReference type="RefSeq" id="WP_332867542.1">
    <property type="nucleotide sequence ID" value="NZ_JBAFSM010000073.1"/>
</dbReference>
<dbReference type="Proteomes" id="UP001328733">
    <property type="component" value="Unassembled WGS sequence"/>
</dbReference>
<name>A0AAW9QZT5_9CHRO</name>
<gene>
    <name evidence="1" type="ORF">V0288_23280</name>
</gene>
<evidence type="ECO:0000313" key="2">
    <source>
        <dbReference type="Proteomes" id="UP001328733"/>
    </source>
</evidence>
<dbReference type="EMBL" id="JBAFSM010000073">
    <property type="protein sequence ID" value="MEG3440071.1"/>
    <property type="molecule type" value="Genomic_DNA"/>
</dbReference>
<proteinExistence type="predicted"/>